<keyword evidence="2" id="KW-1185">Reference proteome</keyword>
<accession>A0A4U5VTZ4</accession>
<sequence length="274" mass="30228">MHTGVKKKKNKPKSPDIKNVSLRFMTRCDVLIFLLFITEGCRGLGPYSQKCCLPSLQLLRVELSRLQVLCFKPIEERVREVIEVGEEGERERVGVVGEEVEEEEVVGGGGEDDWLLGRGKEEARCSRKQEEEEEEEAEEAGHGQVAHCCRVTGRVGVRAGGVQGSTGSNKMTGWVRLAAGTSSVVEGSTACAVNRPQREELFLLLEELLSSPADTFILVCECGRAAALHLMHSEPPAKRQPPRKGLHNPPPHAQHLSLACFTARSNKRPNGKWK</sequence>
<reference evidence="1 2" key="1">
    <citation type="submission" date="2019-01" db="EMBL/GenBank/DDBJ databases">
        <title>Genome Assembly of Collichthys lucidus.</title>
        <authorList>
            <person name="Cai M."/>
            <person name="Xiao S."/>
        </authorList>
    </citation>
    <scope>NUCLEOTIDE SEQUENCE [LARGE SCALE GENOMIC DNA]</scope>
    <source>
        <strain evidence="1">JT15FE1705JMU</strain>
        <tissue evidence="1">Muscle</tissue>
    </source>
</reference>
<proteinExistence type="predicted"/>
<dbReference type="EMBL" id="CM014100">
    <property type="protein sequence ID" value="TKS92183.1"/>
    <property type="molecule type" value="Genomic_DNA"/>
</dbReference>
<name>A0A4U5VTZ4_COLLU</name>
<evidence type="ECO:0000313" key="2">
    <source>
        <dbReference type="Proteomes" id="UP000298787"/>
    </source>
</evidence>
<dbReference type="AlphaFoldDB" id="A0A4U5VTZ4"/>
<protein>
    <submittedName>
        <fullName evidence="1">Uncharacterized protein</fullName>
    </submittedName>
</protein>
<dbReference type="Proteomes" id="UP000298787">
    <property type="component" value="Chromosome 23"/>
</dbReference>
<evidence type="ECO:0000313" key="1">
    <source>
        <dbReference type="EMBL" id="TKS92183.1"/>
    </source>
</evidence>
<gene>
    <name evidence="1" type="ORF">D9C73_025615</name>
</gene>
<organism evidence="1 2">
    <name type="scientific">Collichthys lucidus</name>
    <name type="common">Big head croaker</name>
    <name type="synonym">Sciaena lucida</name>
    <dbReference type="NCBI Taxonomy" id="240159"/>
    <lineage>
        <taxon>Eukaryota</taxon>
        <taxon>Metazoa</taxon>
        <taxon>Chordata</taxon>
        <taxon>Craniata</taxon>
        <taxon>Vertebrata</taxon>
        <taxon>Euteleostomi</taxon>
        <taxon>Actinopterygii</taxon>
        <taxon>Neopterygii</taxon>
        <taxon>Teleostei</taxon>
        <taxon>Neoteleostei</taxon>
        <taxon>Acanthomorphata</taxon>
        <taxon>Eupercaria</taxon>
        <taxon>Sciaenidae</taxon>
        <taxon>Collichthys</taxon>
    </lineage>
</organism>